<proteinExistence type="predicted"/>
<dbReference type="InterPro" id="IPR057326">
    <property type="entry name" value="KR_dom"/>
</dbReference>
<dbReference type="GO" id="GO:0031177">
    <property type="term" value="F:phosphopantetheine binding"/>
    <property type="evidence" value="ECO:0007669"/>
    <property type="project" value="InterPro"/>
</dbReference>
<dbReference type="GO" id="GO:0017000">
    <property type="term" value="P:antibiotic biosynthetic process"/>
    <property type="evidence" value="ECO:0007669"/>
    <property type="project" value="UniProtKB-KW"/>
</dbReference>
<feature type="domain" description="Carrier" evidence="6">
    <location>
        <begin position="771"/>
        <end position="846"/>
    </location>
</feature>
<keyword evidence="4" id="KW-0045">Antibiotic biosynthesis</keyword>
<keyword evidence="3" id="KW-0808">Transferase</keyword>
<dbReference type="AlphaFoldDB" id="A0A8H9I4U4"/>
<dbReference type="Gene3D" id="3.40.366.10">
    <property type="entry name" value="Malonyl-Coenzyme A Acyl Carrier Protein, domain 2"/>
    <property type="match status" value="1"/>
</dbReference>
<dbReference type="Pfam" id="PF00550">
    <property type="entry name" value="PP-binding"/>
    <property type="match status" value="1"/>
</dbReference>
<dbReference type="SMART" id="SM01294">
    <property type="entry name" value="PKS_PP_betabranch"/>
    <property type="match status" value="1"/>
</dbReference>
<evidence type="ECO:0000313" key="7">
    <source>
        <dbReference type="EMBL" id="GGV08870.1"/>
    </source>
</evidence>
<evidence type="ECO:0000256" key="4">
    <source>
        <dbReference type="ARBA" id="ARBA00023194"/>
    </source>
</evidence>
<dbReference type="Pfam" id="PF00698">
    <property type="entry name" value="Acyl_transf_1"/>
    <property type="match status" value="1"/>
</dbReference>
<dbReference type="InterPro" id="IPR041618">
    <property type="entry name" value="PKS_DE"/>
</dbReference>
<dbReference type="Pfam" id="PF18369">
    <property type="entry name" value="PKS_DE"/>
    <property type="match status" value="1"/>
</dbReference>
<dbReference type="Gene3D" id="3.40.50.720">
    <property type="entry name" value="NAD(P)-binding Rossmann-like Domain"/>
    <property type="match status" value="1"/>
</dbReference>
<reference evidence="7 8" key="1">
    <citation type="journal article" date="2014" name="Int. J. Syst. Evol. Microbiol.">
        <title>Complete genome sequence of Corynebacterium casei LMG S-19264T (=DSM 44701T), isolated from a smear-ripened cheese.</title>
        <authorList>
            <consortium name="US DOE Joint Genome Institute (JGI-PGF)"/>
            <person name="Walter F."/>
            <person name="Albersmeier A."/>
            <person name="Kalinowski J."/>
            <person name="Ruckert C."/>
        </authorList>
    </citation>
    <scope>NUCLEOTIDE SEQUENCE [LARGE SCALE GENOMIC DNA]</scope>
    <source>
        <strain evidence="7 8">JCM 4434</strain>
    </source>
</reference>
<dbReference type="EMBL" id="BMUB01000065">
    <property type="protein sequence ID" value="GGV08870.1"/>
    <property type="molecule type" value="Genomic_DNA"/>
</dbReference>
<accession>A0A8H9I4U4</accession>
<evidence type="ECO:0000256" key="1">
    <source>
        <dbReference type="ARBA" id="ARBA00022450"/>
    </source>
</evidence>
<evidence type="ECO:0000256" key="2">
    <source>
        <dbReference type="ARBA" id="ARBA00022553"/>
    </source>
</evidence>
<dbReference type="SMART" id="SM00823">
    <property type="entry name" value="PKS_PP"/>
    <property type="match status" value="1"/>
</dbReference>
<dbReference type="PROSITE" id="PS50075">
    <property type="entry name" value="CARRIER"/>
    <property type="match status" value="1"/>
</dbReference>
<dbReference type="InterPro" id="IPR009081">
    <property type="entry name" value="PP-bd_ACP"/>
</dbReference>
<evidence type="ECO:0000256" key="3">
    <source>
        <dbReference type="ARBA" id="ARBA00022679"/>
    </source>
</evidence>
<dbReference type="Gene3D" id="1.10.1200.10">
    <property type="entry name" value="ACP-like"/>
    <property type="match status" value="1"/>
</dbReference>
<dbReference type="InterPro" id="IPR050091">
    <property type="entry name" value="PKS_NRPS_Biosynth_Enz"/>
</dbReference>
<dbReference type="Gene3D" id="3.30.70.3290">
    <property type="match status" value="1"/>
</dbReference>
<dbReference type="SUPFAM" id="SSF47336">
    <property type="entry name" value="ACP-like"/>
    <property type="match status" value="1"/>
</dbReference>
<evidence type="ECO:0000313" key="8">
    <source>
        <dbReference type="Proteomes" id="UP000610124"/>
    </source>
</evidence>
<dbReference type="SMART" id="SM00822">
    <property type="entry name" value="PKS_KR"/>
    <property type="match status" value="1"/>
</dbReference>
<gene>
    <name evidence="7" type="ORF">GCM10010502_74520</name>
</gene>
<dbReference type="SMART" id="SM00827">
    <property type="entry name" value="PKS_AT"/>
    <property type="match status" value="1"/>
</dbReference>
<dbReference type="PANTHER" id="PTHR43775">
    <property type="entry name" value="FATTY ACID SYNTHASE"/>
    <property type="match status" value="1"/>
</dbReference>
<evidence type="ECO:0000256" key="5">
    <source>
        <dbReference type="ARBA" id="ARBA00023268"/>
    </source>
</evidence>
<comment type="caution">
    <text evidence="7">The sequence shown here is derived from an EMBL/GenBank/DDBJ whole genome shotgun (WGS) entry which is preliminary data.</text>
</comment>
<sequence length="929" mass="96435">MVSVEAAEEEVLPLLTDGVSIAAVNGPRAVVLSGDADAVERIAAGLAADGRRTRRLRVSHAFHSVHMDAMLDDFERTARGIAYTAPRIPLVSNLTGELVTGETGAHYWVRHVREAVRFADGLATLAARGVRRHLELGPDGVLSALVQAGGADQADPARPVVTATALPHGRDERTTLLTAVARLHADGLAPHWPAVFEGTGARRVDLPTYPFQRQRYWPEPTPAPAPATADGEFWTVLRTESLDALADTLDVDGDALAKVLPALRDWHDRREEQAAVDALRRRIVWQPLDRARSGAPAGTWLAVLPAGHGDDAWAQTVLGALGPDTARLTVAAGLDRARLAEKLAELPDAGRGFSGVLSLLALDESTADGTPAGPARTATLLQALGDARIGAPLWCLTREAVAAAPGDRVTGLPQAAVWGLGRVAALELPQRWGGLIDLPGTVDRDAAALLAAVLADPAGEDQLAVRRTGLFARRLAATPGGSGDDQGLWEPTGTVLITGGTGALGGEVARGLAAAGARHLLLLSRRGPDAPGAAGLREDLTAAGATVTITACDVADREALAAVLAAVPADQPLSAVVHAAGVLDDGVIDGLDPDRFTAVHRAKAASALLLDELTADQDLAVFALFSSASAAVGNPGQGNYAAANALLDALAERRRAHGRAATSIAWGAWGGGGMAADTRAAEAARRTGIRPLDPAAAVSALRRTVLDDAPTTLVADVDPERFVRAFTAVRPSRLLAQLPGYAEPQGPGGDTGNGRELRAELAGLPPARRAATVLGLVRGRAAEVLGLPGIEAVGPDKAFRDLGFDSLGAVELRNRLGAATGLDLSPTLVFDHPSPSELAEHLLGLLLTGPGQDSRDAEPERDRLRALLESVPLDRLRRSGVLDELLKLADGAADGGAAEDAEDDDAIDAMDLDDLVQAALRNDPDHAQD</sequence>
<protein>
    <recommendedName>
        <fullName evidence="6">Carrier domain-containing protein</fullName>
    </recommendedName>
</protein>
<dbReference type="SUPFAM" id="SSF51735">
    <property type="entry name" value="NAD(P)-binding Rossmann-fold domains"/>
    <property type="match status" value="2"/>
</dbReference>
<evidence type="ECO:0000259" key="6">
    <source>
        <dbReference type="PROSITE" id="PS50075"/>
    </source>
</evidence>
<dbReference type="InterPro" id="IPR006162">
    <property type="entry name" value="Ppantetheine_attach_site"/>
</dbReference>
<dbReference type="InterPro" id="IPR016035">
    <property type="entry name" value="Acyl_Trfase/lysoPLipase"/>
</dbReference>
<dbReference type="CDD" id="cd08952">
    <property type="entry name" value="KR_1_SDR_x"/>
    <property type="match status" value="1"/>
</dbReference>
<keyword evidence="2" id="KW-0597">Phosphoprotein</keyword>
<dbReference type="Gene3D" id="6.10.140.1830">
    <property type="match status" value="1"/>
</dbReference>
<dbReference type="FunFam" id="1.10.1200.10:FF:000007">
    <property type="entry name" value="Probable polyketide synthase pks17"/>
    <property type="match status" value="1"/>
</dbReference>
<organism evidence="7 8">
    <name type="scientific">Kitasatospora aureofaciens</name>
    <name type="common">Streptomyces aureofaciens</name>
    <dbReference type="NCBI Taxonomy" id="1894"/>
    <lineage>
        <taxon>Bacteria</taxon>
        <taxon>Bacillati</taxon>
        <taxon>Actinomycetota</taxon>
        <taxon>Actinomycetes</taxon>
        <taxon>Kitasatosporales</taxon>
        <taxon>Streptomycetaceae</taxon>
        <taxon>Kitasatospora</taxon>
    </lineage>
</organism>
<dbReference type="InterPro" id="IPR013968">
    <property type="entry name" value="PKS_KR"/>
</dbReference>
<dbReference type="InterPro" id="IPR014043">
    <property type="entry name" value="Acyl_transferase_dom"/>
</dbReference>
<dbReference type="SUPFAM" id="SSF52151">
    <property type="entry name" value="FabD/lysophospholipase-like"/>
    <property type="match status" value="1"/>
</dbReference>
<dbReference type="PANTHER" id="PTHR43775:SF51">
    <property type="entry name" value="INACTIVE PHENOLPHTHIOCEROL SYNTHESIS POLYKETIDE SYNTHASE TYPE I PKS1-RELATED"/>
    <property type="match status" value="1"/>
</dbReference>
<dbReference type="GO" id="GO:0004312">
    <property type="term" value="F:fatty acid synthase activity"/>
    <property type="evidence" value="ECO:0007669"/>
    <property type="project" value="TreeGrafter"/>
</dbReference>
<dbReference type="InterPro" id="IPR020806">
    <property type="entry name" value="PKS_PP-bd"/>
</dbReference>
<dbReference type="PROSITE" id="PS00012">
    <property type="entry name" value="PHOSPHOPANTETHEINE"/>
    <property type="match status" value="1"/>
</dbReference>
<dbReference type="GO" id="GO:0006633">
    <property type="term" value="P:fatty acid biosynthetic process"/>
    <property type="evidence" value="ECO:0007669"/>
    <property type="project" value="TreeGrafter"/>
</dbReference>
<dbReference type="InterPro" id="IPR036291">
    <property type="entry name" value="NAD(P)-bd_dom_sf"/>
</dbReference>
<dbReference type="InterPro" id="IPR036736">
    <property type="entry name" value="ACP-like_sf"/>
</dbReference>
<keyword evidence="1" id="KW-0596">Phosphopantetheine</keyword>
<name>A0A8H9I4U4_KITAU</name>
<dbReference type="InterPro" id="IPR001227">
    <property type="entry name" value="Ac_transferase_dom_sf"/>
</dbReference>
<keyword evidence="5" id="KW-0511">Multifunctional enzyme</keyword>
<dbReference type="Pfam" id="PF08659">
    <property type="entry name" value="KR"/>
    <property type="match status" value="1"/>
</dbReference>
<dbReference type="Proteomes" id="UP000610124">
    <property type="component" value="Unassembled WGS sequence"/>
</dbReference>